<dbReference type="InterPro" id="IPR050109">
    <property type="entry name" value="HTH-type_TetR-like_transc_reg"/>
</dbReference>
<sequence length="206" mass="21861">MGQASEQPTPRSEAAGTRTRLLDAAYVEVVGGRWARMRMADIAASAGVSRQTLYNEFGAKEGLLQAVVVREAGRFLDAVMDILAGSAGDPADAVGEAARWTLAASAEDPLLGAIITGDSELLPVLTTRAEPLYVELGSRMTQYLHERLPDIGAERAEAVAEVALRLTLSYVLLPTASDKAAQRVQLAVRSMVEASRDSARTRAPGP</sequence>
<feature type="DNA-binding region" description="H-T-H motif" evidence="2">
    <location>
        <begin position="38"/>
        <end position="57"/>
    </location>
</feature>
<keyword evidence="1 2" id="KW-0238">DNA-binding</keyword>
<protein>
    <submittedName>
        <fullName evidence="4">TetR family transcriptional regulator</fullName>
    </submittedName>
</protein>
<dbReference type="GO" id="GO:0003700">
    <property type="term" value="F:DNA-binding transcription factor activity"/>
    <property type="evidence" value="ECO:0007669"/>
    <property type="project" value="TreeGrafter"/>
</dbReference>
<reference evidence="5" key="1">
    <citation type="journal article" date="2015" name="Chem. Biol.">
        <title>Structure, bioactivity, and resistance mechanism of streptomonomicin, an unusual lasso Peptide from an understudied halophilic actinomycete.</title>
        <authorList>
            <person name="Metelev M."/>
            <person name="Tietz J.I."/>
            <person name="Melby J.O."/>
            <person name="Blair P.M."/>
            <person name="Zhu L."/>
            <person name="Livnat I."/>
            <person name="Severinov K."/>
            <person name="Mitchell D.A."/>
        </authorList>
    </citation>
    <scope>NUCLEOTIDE SEQUENCE [LARGE SCALE GENOMIC DNA]</scope>
    <source>
        <strain evidence="5">YIM 90003</strain>
    </source>
</reference>
<dbReference type="InterPro" id="IPR001647">
    <property type="entry name" value="HTH_TetR"/>
</dbReference>
<keyword evidence="5" id="KW-1185">Reference proteome</keyword>
<dbReference type="SUPFAM" id="SSF46689">
    <property type="entry name" value="Homeodomain-like"/>
    <property type="match status" value="1"/>
</dbReference>
<evidence type="ECO:0000313" key="5">
    <source>
        <dbReference type="Proteomes" id="UP000031675"/>
    </source>
</evidence>
<dbReference type="EMBL" id="JROO01000007">
    <property type="protein sequence ID" value="KIH99878.1"/>
    <property type="molecule type" value="Genomic_DNA"/>
</dbReference>
<name>A0A0C2G8V2_9ACTN</name>
<dbReference type="OrthoDB" id="4371863at2"/>
<dbReference type="PANTHER" id="PTHR30055:SF146">
    <property type="entry name" value="HTH-TYPE TRANSCRIPTIONAL DUAL REGULATOR CECR"/>
    <property type="match status" value="1"/>
</dbReference>
<evidence type="ECO:0000256" key="1">
    <source>
        <dbReference type="ARBA" id="ARBA00023125"/>
    </source>
</evidence>
<dbReference type="AlphaFoldDB" id="A0A0C2G8V2"/>
<dbReference type="PANTHER" id="PTHR30055">
    <property type="entry name" value="HTH-TYPE TRANSCRIPTIONAL REGULATOR RUTR"/>
    <property type="match status" value="1"/>
</dbReference>
<dbReference type="STRING" id="183763.LP52_04435"/>
<comment type="caution">
    <text evidence="4">The sequence shown here is derived from an EMBL/GenBank/DDBJ whole genome shotgun (WGS) entry which is preliminary data.</text>
</comment>
<dbReference type="RefSeq" id="WP_040271011.1">
    <property type="nucleotide sequence ID" value="NZ_JROO01000007.1"/>
</dbReference>
<dbReference type="Gene3D" id="1.10.357.10">
    <property type="entry name" value="Tetracycline Repressor, domain 2"/>
    <property type="match status" value="1"/>
</dbReference>
<gene>
    <name evidence="4" type="ORF">LP52_04435</name>
</gene>
<accession>A0A0C2G8V2</accession>
<feature type="domain" description="HTH tetR-type" evidence="3">
    <location>
        <begin position="15"/>
        <end position="75"/>
    </location>
</feature>
<dbReference type="InterPro" id="IPR009057">
    <property type="entry name" value="Homeodomain-like_sf"/>
</dbReference>
<organism evidence="4 5">
    <name type="scientific">Streptomonospora alba</name>
    <dbReference type="NCBI Taxonomy" id="183763"/>
    <lineage>
        <taxon>Bacteria</taxon>
        <taxon>Bacillati</taxon>
        <taxon>Actinomycetota</taxon>
        <taxon>Actinomycetes</taxon>
        <taxon>Streptosporangiales</taxon>
        <taxon>Nocardiopsidaceae</taxon>
        <taxon>Streptomonospora</taxon>
    </lineage>
</organism>
<dbReference type="Pfam" id="PF00440">
    <property type="entry name" value="TetR_N"/>
    <property type="match status" value="1"/>
</dbReference>
<proteinExistence type="predicted"/>
<evidence type="ECO:0000259" key="3">
    <source>
        <dbReference type="PROSITE" id="PS50977"/>
    </source>
</evidence>
<dbReference type="GO" id="GO:0000976">
    <property type="term" value="F:transcription cis-regulatory region binding"/>
    <property type="evidence" value="ECO:0007669"/>
    <property type="project" value="TreeGrafter"/>
</dbReference>
<dbReference type="Pfam" id="PF18556">
    <property type="entry name" value="TetR_C_35"/>
    <property type="match status" value="1"/>
</dbReference>
<evidence type="ECO:0000256" key="2">
    <source>
        <dbReference type="PROSITE-ProRule" id="PRU00335"/>
    </source>
</evidence>
<evidence type="ECO:0000313" key="4">
    <source>
        <dbReference type="EMBL" id="KIH99878.1"/>
    </source>
</evidence>
<dbReference type="PROSITE" id="PS50977">
    <property type="entry name" value="HTH_TETR_2"/>
    <property type="match status" value="1"/>
</dbReference>
<dbReference type="InterPro" id="IPR040611">
    <property type="entry name" value="AlkX_C"/>
</dbReference>
<dbReference type="Proteomes" id="UP000031675">
    <property type="component" value="Unassembled WGS sequence"/>
</dbReference>